<feature type="chain" id="PRO_5020400332" evidence="1">
    <location>
        <begin position="25"/>
        <end position="348"/>
    </location>
</feature>
<keyword evidence="3" id="KW-1185">Reference proteome</keyword>
<name>A0A4P9ZSS6_9FUNG</name>
<accession>A0A4P9ZSS6</accession>
<feature type="signal peptide" evidence="1">
    <location>
        <begin position="1"/>
        <end position="24"/>
    </location>
</feature>
<keyword evidence="1" id="KW-0732">Signal</keyword>
<protein>
    <submittedName>
        <fullName evidence="2">Uncharacterized protein</fullName>
    </submittedName>
</protein>
<proteinExistence type="predicted"/>
<evidence type="ECO:0000313" key="2">
    <source>
        <dbReference type="EMBL" id="RKP35772.1"/>
    </source>
</evidence>
<organism evidence="2 3">
    <name type="scientific">Dimargaris cristalligena</name>
    <dbReference type="NCBI Taxonomy" id="215637"/>
    <lineage>
        <taxon>Eukaryota</taxon>
        <taxon>Fungi</taxon>
        <taxon>Fungi incertae sedis</taxon>
        <taxon>Zoopagomycota</taxon>
        <taxon>Kickxellomycotina</taxon>
        <taxon>Dimargaritomycetes</taxon>
        <taxon>Dimargaritales</taxon>
        <taxon>Dimargaritaceae</taxon>
        <taxon>Dimargaris</taxon>
    </lineage>
</organism>
<evidence type="ECO:0000256" key="1">
    <source>
        <dbReference type="SAM" id="SignalP"/>
    </source>
</evidence>
<dbReference type="AlphaFoldDB" id="A0A4P9ZSS6"/>
<dbReference type="EMBL" id="ML002791">
    <property type="protein sequence ID" value="RKP35772.1"/>
    <property type="molecule type" value="Genomic_DNA"/>
</dbReference>
<gene>
    <name evidence="2" type="ORF">BJ085DRAFT_33933</name>
</gene>
<evidence type="ECO:0000313" key="3">
    <source>
        <dbReference type="Proteomes" id="UP000268162"/>
    </source>
</evidence>
<reference evidence="3" key="1">
    <citation type="journal article" date="2018" name="Nat. Microbiol.">
        <title>Leveraging single-cell genomics to expand the fungal tree of life.</title>
        <authorList>
            <person name="Ahrendt S.R."/>
            <person name="Quandt C.A."/>
            <person name="Ciobanu D."/>
            <person name="Clum A."/>
            <person name="Salamov A."/>
            <person name="Andreopoulos B."/>
            <person name="Cheng J.F."/>
            <person name="Woyke T."/>
            <person name="Pelin A."/>
            <person name="Henrissat B."/>
            <person name="Reynolds N.K."/>
            <person name="Benny G.L."/>
            <person name="Smith M.E."/>
            <person name="James T.Y."/>
            <person name="Grigoriev I.V."/>
        </authorList>
    </citation>
    <scope>NUCLEOTIDE SEQUENCE [LARGE SCALE GENOMIC DNA]</scope>
    <source>
        <strain evidence="3">RSA 468</strain>
    </source>
</reference>
<sequence>MALFPNRLATLALVWLLAAEKGLGHPTYNPNTIDYDYMDLGQPSYSFNDPTADDYYRPNAPEEYSMSVLPHSQEGGVWGPRDYSGITSFDEKSDLSDNSFLKGIVDGMHSDTEHNGHFEDSRVLPEAEYSFPMREFSGTYRTTNNMFTNSVPATTRLPNIDQPNQNHWGFESITPIYWPNPTLDANLDGTARAQAKAVEAARLKKARNTCKEYSKNAFGEAAERQSALAKRSAPQSNMDEEEASLLCAEWGEAVCTKIEKIVSTLFVRMEQYSAKVSYDHVAKTMMVKFFTGPGGYDCEGLVKSKLTLGDTTMFSFLLLPNGLDLLSNPETLGKVLQKGSPSLYQGSL</sequence>
<dbReference type="Proteomes" id="UP000268162">
    <property type="component" value="Unassembled WGS sequence"/>
</dbReference>